<gene>
    <name evidence="1" type="ORF">B5F15_15905</name>
</gene>
<reference evidence="2" key="1">
    <citation type="submission" date="2017-04" db="EMBL/GenBank/DDBJ databases">
        <title>Function of individual gut microbiota members based on whole genome sequencing of pure cultures obtained from chicken caecum.</title>
        <authorList>
            <person name="Medvecky M."/>
            <person name="Cejkova D."/>
            <person name="Polansky O."/>
            <person name="Karasova D."/>
            <person name="Kubasova T."/>
            <person name="Cizek A."/>
            <person name="Rychlik I."/>
        </authorList>
    </citation>
    <scope>NUCLEOTIDE SEQUENCE [LARGE SCALE GENOMIC DNA]</scope>
    <source>
        <strain evidence="2">An179</strain>
    </source>
</reference>
<accession>A0A1Y4LDL2</accession>
<protein>
    <submittedName>
        <fullName evidence="1">Uncharacterized protein</fullName>
    </submittedName>
</protein>
<evidence type="ECO:0000313" key="2">
    <source>
        <dbReference type="Proteomes" id="UP000195326"/>
    </source>
</evidence>
<comment type="caution">
    <text evidence="1">The sequence shown here is derived from an EMBL/GenBank/DDBJ whole genome shotgun (WGS) entry which is preliminary data.</text>
</comment>
<dbReference type="EMBL" id="NFKL01000037">
    <property type="protein sequence ID" value="OUP54796.1"/>
    <property type="molecule type" value="Genomic_DNA"/>
</dbReference>
<dbReference type="RefSeq" id="WP_087416010.1">
    <property type="nucleotide sequence ID" value="NZ_NFKL01000037.1"/>
</dbReference>
<evidence type="ECO:0000313" key="1">
    <source>
        <dbReference type="EMBL" id="OUP54796.1"/>
    </source>
</evidence>
<name>A0A1Y4LDL2_9FIRM</name>
<dbReference type="AlphaFoldDB" id="A0A1Y4LDL2"/>
<organism evidence="1 2">
    <name type="scientific">Butyricicoccus pullicaecorum</name>
    <dbReference type="NCBI Taxonomy" id="501571"/>
    <lineage>
        <taxon>Bacteria</taxon>
        <taxon>Bacillati</taxon>
        <taxon>Bacillota</taxon>
        <taxon>Clostridia</taxon>
        <taxon>Eubacteriales</taxon>
        <taxon>Butyricicoccaceae</taxon>
        <taxon>Butyricicoccus</taxon>
    </lineage>
</organism>
<proteinExistence type="predicted"/>
<sequence>MNLTELQGELRSLETQIANLQSKVQEMKPTSRTQKHSDYDKITKLAKQYALDKPYLRRESAYLRKQYITCLSPFVALDGQVYDRLLYLTRLSLGLQLPYTAEEILHLGLNTELADLDWQFQDLKPLKYSLLTDILILANCSGCASEETLALAADYAVALGCNAEDMKITAQVAKAVLKNDFNILRVLPLPKLNCWQGVFRNHIPKAWLRSQRVLQKRLQNIEDLSEQDLTLDSMLQFYQIFSQPLRILSLPARGCLVKKDDTLAEYTYGASGEIQTVTATKSGIAYFEEGEGASNDEKYIDIFVCHWMDWFD</sequence>
<dbReference type="Proteomes" id="UP000195326">
    <property type="component" value="Unassembled WGS sequence"/>
</dbReference>